<evidence type="ECO:0000259" key="3">
    <source>
        <dbReference type="Pfam" id="PF00185"/>
    </source>
</evidence>
<dbReference type="InterPro" id="IPR006131">
    <property type="entry name" value="Asp_carbamoyltransf_Asp/Orn-bd"/>
</dbReference>
<dbReference type="InterPro" id="IPR006132">
    <property type="entry name" value="Asp/Orn_carbamoyltranf_P-bd"/>
</dbReference>
<keyword evidence="1 2" id="KW-0808">Transferase</keyword>
<dbReference type="GO" id="GO:0042450">
    <property type="term" value="P:L-arginine biosynthetic process via ornithine"/>
    <property type="evidence" value="ECO:0007669"/>
    <property type="project" value="TreeGrafter"/>
</dbReference>
<dbReference type="AlphaFoldDB" id="S4MQM6"/>
<dbReference type="InterPro" id="IPR002292">
    <property type="entry name" value="Orn/put_carbamltrans"/>
</dbReference>
<keyword evidence="6" id="KW-1185">Reference proteome</keyword>
<proteinExistence type="inferred from homology"/>
<dbReference type="EMBL" id="AOPY01001480">
    <property type="protein sequence ID" value="EPJ37885.1"/>
    <property type="molecule type" value="Genomic_DNA"/>
</dbReference>
<dbReference type="PANTHER" id="PTHR45753:SF3">
    <property type="entry name" value="ORNITHINE TRANSCARBAMYLASE, MITOCHONDRIAL"/>
    <property type="match status" value="1"/>
</dbReference>
<dbReference type="Pfam" id="PF02729">
    <property type="entry name" value="OTCace_N"/>
    <property type="match status" value="1"/>
</dbReference>
<evidence type="ECO:0000256" key="1">
    <source>
        <dbReference type="ARBA" id="ARBA00022679"/>
    </source>
</evidence>
<evidence type="ECO:0000256" key="2">
    <source>
        <dbReference type="RuleBase" id="RU003634"/>
    </source>
</evidence>
<comment type="similarity">
    <text evidence="2">Belongs to the aspartate/ornithine carbamoyltransferase superfamily.</text>
</comment>
<evidence type="ECO:0000313" key="5">
    <source>
        <dbReference type="EMBL" id="EPJ37885.1"/>
    </source>
</evidence>
<dbReference type="InterPro" id="IPR036901">
    <property type="entry name" value="Asp/Orn_carbamoylTrfase_sf"/>
</dbReference>
<name>S4MQM6_9ACTN</name>
<comment type="caution">
    <text evidence="5">The sequence shown here is derived from an EMBL/GenBank/DDBJ whole genome shotgun (WGS) entry which is preliminary data.</text>
</comment>
<dbReference type="GO" id="GO:0004585">
    <property type="term" value="F:ornithine carbamoyltransferase activity"/>
    <property type="evidence" value="ECO:0007669"/>
    <property type="project" value="TreeGrafter"/>
</dbReference>
<dbReference type="PATRIC" id="fig|1283301.3.peg.5018"/>
<sequence>MQPARFLPGPPAPRPERGIFSLGELTSETVHRLARRACDFHDDPKAGGRPLDGRTVGVLFTRTSTRTRTAFTAGAIKLGGTPVTFGPDDLQTNTGESLTDTGRVLGSMLDLLVARTSGPLHELRTLSGSGGIPVINAMATEEHPTQGICDLATISLVRGSLEGVRVLYVGEGNNTATALAQGLSHVPGCRVTFATPPGYGLPADVLEEAAKRGAEHGTELVESHSMDELPDQVDFVYTTRWQTTGTSKGDAHWRQTFRPFHVDEALMNRWPDAWFLHDLPAHRGDEVAAGVLDGERSVAWIQARMKLTSAMAALEWAAGTA</sequence>
<dbReference type="Pfam" id="PF00185">
    <property type="entry name" value="OTCace"/>
    <property type="match status" value="1"/>
</dbReference>
<dbReference type="OrthoDB" id="9802587at2"/>
<evidence type="ECO:0000313" key="6">
    <source>
        <dbReference type="Proteomes" id="UP000015001"/>
    </source>
</evidence>
<organism evidence="5 6">
    <name type="scientific">Streptomyces afghaniensis 772</name>
    <dbReference type="NCBI Taxonomy" id="1283301"/>
    <lineage>
        <taxon>Bacteria</taxon>
        <taxon>Bacillati</taxon>
        <taxon>Actinomycetota</taxon>
        <taxon>Actinomycetes</taxon>
        <taxon>Kitasatosporales</taxon>
        <taxon>Streptomycetaceae</taxon>
        <taxon>Streptomyces</taxon>
    </lineage>
</organism>
<feature type="domain" description="Aspartate/ornithine carbamoyltransferase Asp/Orn-binding" evidence="3">
    <location>
        <begin position="162"/>
        <end position="316"/>
    </location>
</feature>
<gene>
    <name evidence="5" type="ORF">STAFG_5047</name>
</gene>
<dbReference type="Proteomes" id="UP000015001">
    <property type="component" value="Unassembled WGS sequence"/>
</dbReference>
<dbReference type="PRINTS" id="PR00102">
    <property type="entry name" value="OTCASE"/>
</dbReference>
<dbReference type="HOGENOM" id="CLU_043846_3_2_11"/>
<dbReference type="GO" id="GO:0016597">
    <property type="term" value="F:amino acid binding"/>
    <property type="evidence" value="ECO:0007669"/>
    <property type="project" value="InterPro"/>
</dbReference>
<dbReference type="PANTHER" id="PTHR45753">
    <property type="entry name" value="ORNITHINE CARBAMOYLTRANSFERASE, MITOCHONDRIAL"/>
    <property type="match status" value="1"/>
</dbReference>
<accession>S4MQM6</accession>
<evidence type="ECO:0000259" key="4">
    <source>
        <dbReference type="Pfam" id="PF02729"/>
    </source>
</evidence>
<dbReference type="Gene3D" id="3.40.50.1370">
    <property type="entry name" value="Aspartate/ornithine carbamoyltransferase"/>
    <property type="match status" value="2"/>
</dbReference>
<dbReference type="InterPro" id="IPR006130">
    <property type="entry name" value="Asp/Orn_carbamoylTrfase"/>
</dbReference>
<dbReference type="PRINTS" id="PR00100">
    <property type="entry name" value="AOTCASE"/>
</dbReference>
<dbReference type="SUPFAM" id="SSF53671">
    <property type="entry name" value="Aspartate/ornithine carbamoyltransferase"/>
    <property type="match status" value="1"/>
</dbReference>
<feature type="domain" description="Aspartate/ornithine carbamoyltransferase carbamoyl-P binding" evidence="4">
    <location>
        <begin position="19"/>
        <end position="154"/>
    </location>
</feature>
<reference evidence="5 6" key="1">
    <citation type="submission" date="2013-02" db="EMBL/GenBank/DDBJ databases">
        <title>Draft Genome Sequence of Streptomyces afghaniensis, Which Produces Compounds of the Julimycin B-Complex.</title>
        <authorList>
            <person name="Gruening B.A."/>
            <person name="Praeg A."/>
            <person name="Erxleben A."/>
            <person name="Guenther S."/>
            <person name="Fiedler H.-P."/>
            <person name="Goodfellow M."/>
            <person name="Mueller M."/>
        </authorList>
    </citation>
    <scope>NUCLEOTIDE SEQUENCE [LARGE SCALE GENOMIC DNA]</scope>
    <source>
        <strain evidence="5 6">772</strain>
    </source>
</reference>
<dbReference type="RefSeq" id="WP_020273938.1">
    <property type="nucleotide sequence ID" value="NZ_KE354237.1"/>
</dbReference>
<protein>
    <submittedName>
        <fullName evidence="5">Putative Ornithine carbamoyltransferase</fullName>
    </submittedName>
</protein>
<dbReference type="GO" id="GO:0019240">
    <property type="term" value="P:citrulline biosynthetic process"/>
    <property type="evidence" value="ECO:0007669"/>
    <property type="project" value="TreeGrafter"/>
</dbReference>